<dbReference type="OrthoDB" id="977429at2"/>
<evidence type="ECO:0000313" key="2">
    <source>
        <dbReference type="Proteomes" id="UP000005707"/>
    </source>
</evidence>
<proteinExistence type="predicted"/>
<protein>
    <submittedName>
        <fullName evidence="1">Uncharacterized protein</fullName>
    </submittedName>
</protein>
<comment type="caution">
    <text evidence="1">The sequence shown here is derived from an EMBL/GenBank/DDBJ whole genome shotgun (WGS) entry which is preliminary data.</text>
</comment>
<name>F7PVU2_9MOLU</name>
<evidence type="ECO:0000313" key="1">
    <source>
        <dbReference type="EMBL" id="ERJ12736.1"/>
    </source>
</evidence>
<reference evidence="1 2" key="1">
    <citation type="journal article" date="2011" name="J. Bacteriol.">
        <title>Genome sequence of Haloplasma contractile, an unusual contractile bacterium from a deep-sea anoxic brine lake.</title>
        <authorList>
            <person name="Antunes A."/>
            <person name="Alam I."/>
            <person name="El Dorry H."/>
            <person name="Siam R."/>
            <person name="Robertson A."/>
            <person name="Bajic V.B."/>
            <person name="Stingl U."/>
        </authorList>
    </citation>
    <scope>NUCLEOTIDE SEQUENCE [LARGE SCALE GENOMIC DNA]</scope>
    <source>
        <strain evidence="1 2">SSD-17B</strain>
    </source>
</reference>
<accession>F7PVU2</accession>
<gene>
    <name evidence="1" type="ORF">HLPCO_001076</name>
</gene>
<sequence length="372" mass="43696">MTYCIAWKDEKNVFIVADTAVSTKTLSEGDNLDTTSFGDLEEKKQDYYVYERKLKVHTINNQYLIGYSGNLDQINEVYPTLEMLLIQGVNITDALTYISNSYDYKECKFLIGYLEDKIPKLLQFDCKDIIYGDFFQIGSGVANQRWVMRNKEMLKYIEDESLTPEQSLTSIITLLQFYSLKERMIELGVGGVIFGARINLGGIFWCNDITYYIYNDHFNNYNLVTVIERDNNVAVFSSFNDKMLIFLGNENINTEISDEYLESVEEILTITETKYFVFMSVFYPGITILDINYNVHNNLFRMYFKIDEKFNYRFILTEELFDIIMGRYIPSDEIILMQWIYTSEVEYISLKDLIISRGHESIVPDYDDENYI</sequence>
<dbReference type="Proteomes" id="UP000005707">
    <property type="component" value="Unassembled WGS sequence"/>
</dbReference>
<dbReference type="RefSeq" id="WP_008825852.1">
    <property type="nucleotide sequence ID" value="NZ_AFNU02000003.1"/>
</dbReference>
<dbReference type="AlphaFoldDB" id="F7PVU2"/>
<dbReference type="EMBL" id="AFNU02000003">
    <property type="protein sequence ID" value="ERJ12736.1"/>
    <property type="molecule type" value="Genomic_DNA"/>
</dbReference>
<organism evidence="1 2">
    <name type="scientific">Haloplasma contractile SSD-17B</name>
    <dbReference type="NCBI Taxonomy" id="1033810"/>
    <lineage>
        <taxon>Bacteria</taxon>
        <taxon>Bacillati</taxon>
        <taxon>Mycoplasmatota</taxon>
        <taxon>Mollicutes</taxon>
        <taxon>Haloplasmatales</taxon>
        <taxon>Haloplasmataceae</taxon>
        <taxon>Haloplasma</taxon>
    </lineage>
</organism>
<keyword evidence="2" id="KW-1185">Reference proteome</keyword>
<dbReference type="InParanoid" id="F7PVU2"/>
<reference evidence="1 2" key="2">
    <citation type="journal article" date="2013" name="PLoS ONE">
        <title>INDIGO - INtegrated Data Warehouse of MIcrobial GenOmes with Examples from the Red Sea Extremophiles.</title>
        <authorList>
            <person name="Alam I."/>
            <person name="Antunes A."/>
            <person name="Kamau A.A."/>
            <person name="Ba Alawi W."/>
            <person name="Kalkatawi M."/>
            <person name="Stingl U."/>
            <person name="Bajic V.B."/>
        </authorList>
    </citation>
    <scope>NUCLEOTIDE SEQUENCE [LARGE SCALE GENOMIC DNA]</scope>
    <source>
        <strain evidence="1 2">SSD-17B</strain>
    </source>
</reference>